<comment type="caution">
    <text evidence="2">The sequence shown here is derived from an EMBL/GenBank/DDBJ whole genome shotgun (WGS) entry which is preliminary data.</text>
</comment>
<feature type="chain" id="PRO_5045842877" description="DUF560 domain-containing protein" evidence="1">
    <location>
        <begin position="23"/>
        <end position="306"/>
    </location>
</feature>
<keyword evidence="3" id="KW-1185">Reference proteome</keyword>
<name>A0ABU1UT11_9GAMM</name>
<organism evidence="2 3">
    <name type="scientific">Cellvibrio fibrivorans</name>
    <dbReference type="NCBI Taxonomy" id="126350"/>
    <lineage>
        <taxon>Bacteria</taxon>
        <taxon>Pseudomonadati</taxon>
        <taxon>Pseudomonadota</taxon>
        <taxon>Gammaproteobacteria</taxon>
        <taxon>Cellvibrionales</taxon>
        <taxon>Cellvibrionaceae</taxon>
        <taxon>Cellvibrio</taxon>
    </lineage>
</organism>
<proteinExistence type="predicted"/>
<evidence type="ECO:0000313" key="3">
    <source>
        <dbReference type="Proteomes" id="UP001253595"/>
    </source>
</evidence>
<reference evidence="2 3" key="1">
    <citation type="submission" date="2023-07" db="EMBL/GenBank/DDBJ databases">
        <title>Sorghum-associated microbial communities from plants grown in Nebraska, USA.</title>
        <authorList>
            <person name="Schachtman D."/>
        </authorList>
    </citation>
    <scope>NUCLEOTIDE SEQUENCE [LARGE SCALE GENOMIC DNA]</scope>
    <source>
        <strain evidence="2 3">BE190</strain>
    </source>
</reference>
<dbReference type="SUPFAM" id="SSF56935">
    <property type="entry name" value="Porins"/>
    <property type="match status" value="1"/>
</dbReference>
<dbReference type="Proteomes" id="UP001253595">
    <property type="component" value="Unassembled WGS sequence"/>
</dbReference>
<keyword evidence="1" id="KW-0732">Signal</keyword>
<evidence type="ECO:0000313" key="2">
    <source>
        <dbReference type="EMBL" id="MDR7088316.1"/>
    </source>
</evidence>
<dbReference type="EMBL" id="JAVDVX010000001">
    <property type="protein sequence ID" value="MDR7088316.1"/>
    <property type="molecule type" value="Genomic_DNA"/>
</dbReference>
<evidence type="ECO:0000256" key="1">
    <source>
        <dbReference type="SAM" id="SignalP"/>
    </source>
</evidence>
<dbReference type="RefSeq" id="WP_310067780.1">
    <property type="nucleotide sequence ID" value="NZ_JAVDVX010000001.1"/>
</dbReference>
<gene>
    <name evidence="2" type="ORF">J2X05_000319</name>
</gene>
<protein>
    <recommendedName>
        <fullName evidence="4">DUF560 domain-containing protein</fullName>
    </recommendedName>
</protein>
<feature type="signal peptide" evidence="1">
    <location>
        <begin position="1"/>
        <end position="22"/>
    </location>
</feature>
<sequence length="306" mass="34395">MKKSVYFPLAVSAISVANSLYAATPEGSIRLEAGTEYDSNLGVVELDQYSTQSDWAALLNARLNGRWKANEKLDVKAGYYYLTKTYQDNENFDLDLQQLFVDASYNFDVVTLGASYHNADAELADRDFLQLQQTSLYASRLFNNRIFLRAAANYQDKDFPGNAGRNAQNTGVAGDVFIFFQQGNTFLAAGFTREEEEAVQNQFNYDALSLRASINHKFQSWGKPSKLQLGVRYHDRDYSTAMIPTDDNQTDVLRSDNHRVTSIEWEINLTPKITATSKIERGNYESNLAAANYSETLASVTFGVTF</sequence>
<evidence type="ECO:0008006" key="4">
    <source>
        <dbReference type="Google" id="ProtNLM"/>
    </source>
</evidence>
<accession>A0ABU1UT11</accession>